<feature type="compositionally biased region" description="Basic and acidic residues" evidence="7">
    <location>
        <begin position="89"/>
        <end position="106"/>
    </location>
</feature>
<dbReference type="GO" id="GO:0005794">
    <property type="term" value="C:Golgi apparatus"/>
    <property type="evidence" value="ECO:0007669"/>
    <property type="project" value="TreeGrafter"/>
</dbReference>
<proteinExistence type="predicted"/>
<comment type="caution">
    <text evidence="9">The sequence shown here is derived from an EMBL/GenBank/DDBJ whole genome shotgun (WGS) entry which is preliminary data.</text>
</comment>
<evidence type="ECO:0000256" key="1">
    <source>
        <dbReference type="ARBA" id="ARBA00004184"/>
    </source>
</evidence>
<feature type="compositionally biased region" description="Basic and acidic residues" evidence="7">
    <location>
        <begin position="207"/>
        <end position="217"/>
    </location>
</feature>
<evidence type="ECO:0000256" key="4">
    <source>
        <dbReference type="ARBA" id="ARBA00023054"/>
    </source>
</evidence>
<dbReference type="PROSITE" id="PS50913">
    <property type="entry name" value="GRIP"/>
    <property type="match status" value="1"/>
</dbReference>
<feature type="compositionally biased region" description="Polar residues" evidence="7">
    <location>
        <begin position="218"/>
        <end position="229"/>
    </location>
</feature>
<feature type="coiled-coil region" evidence="6">
    <location>
        <begin position="622"/>
        <end position="670"/>
    </location>
</feature>
<dbReference type="AlphaFoldDB" id="A0A2J7QT67"/>
<evidence type="ECO:0000256" key="2">
    <source>
        <dbReference type="ARBA" id="ARBA00004496"/>
    </source>
</evidence>
<reference evidence="9 10" key="1">
    <citation type="submission" date="2017-12" db="EMBL/GenBank/DDBJ databases">
        <title>Hemimetabolous genomes reveal molecular basis of termite eusociality.</title>
        <authorList>
            <person name="Harrison M.C."/>
            <person name="Jongepier E."/>
            <person name="Robertson H.M."/>
            <person name="Arning N."/>
            <person name="Bitard-Feildel T."/>
            <person name="Chao H."/>
            <person name="Childers C.P."/>
            <person name="Dinh H."/>
            <person name="Doddapaneni H."/>
            <person name="Dugan S."/>
            <person name="Gowin J."/>
            <person name="Greiner C."/>
            <person name="Han Y."/>
            <person name="Hu H."/>
            <person name="Hughes D.S.T."/>
            <person name="Huylmans A.-K."/>
            <person name="Kemena C."/>
            <person name="Kremer L.P.M."/>
            <person name="Lee S.L."/>
            <person name="Lopez-Ezquerra A."/>
            <person name="Mallet L."/>
            <person name="Monroy-Kuhn J.M."/>
            <person name="Moser A."/>
            <person name="Murali S.C."/>
            <person name="Muzny D.M."/>
            <person name="Otani S."/>
            <person name="Piulachs M.-D."/>
            <person name="Poelchau M."/>
            <person name="Qu J."/>
            <person name="Schaub F."/>
            <person name="Wada-Katsumata A."/>
            <person name="Worley K.C."/>
            <person name="Xie Q."/>
            <person name="Ylla G."/>
            <person name="Poulsen M."/>
            <person name="Gibbs R.A."/>
            <person name="Schal C."/>
            <person name="Richards S."/>
            <person name="Belles X."/>
            <person name="Korb J."/>
            <person name="Bornberg-Bauer E."/>
        </authorList>
    </citation>
    <scope>NUCLEOTIDE SEQUENCE [LARGE SCALE GENOMIC DNA]</scope>
    <source>
        <tissue evidence="9">Whole body</tissue>
    </source>
</reference>
<feature type="coiled-coil region" evidence="6">
    <location>
        <begin position="425"/>
        <end position="553"/>
    </location>
</feature>
<dbReference type="Gene3D" id="1.10.220.60">
    <property type="entry name" value="GRIP domain"/>
    <property type="match status" value="1"/>
</dbReference>
<keyword evidence="3" id="KW-0963">Cytoplasm</keyword>
<comment type="subcellular location">
    <subcellularLocation>
        <location evidence="2">Cytoplasm</location>
    </subcellularLocation>
    <subcellularLocation>
        <location evidence="1">Endomembrane system</location>
        <topology evidence="1">Peripheral membrane protein</topology>
    </subcellularLocation>
</comment>
<dbReference type="Proteomes" id="UP000235965">
    <property type="component" value="Unassembled WGS sequence"/>
</dbReference>
<feature type="region of interest" description="Disordered" evidence="7">
    <location>
        <begin position="207"/>
        <end position="234"/>
    </location>
</feature>
<evidence type="ECO:0000259" key="8">
    <source>
        <dbReference type="PROSITE" id="PS50913"/>
    </source>
</evidence>
<keyword evidence="4 6" id="KW-0175">Coiled coil</keyword>
<dbReference type="InterPro" id="IPR051952">
    <property type="entry name" value="Golgi-autophagy_related"/>
</dbReference>
<dbReference type="EMBL" id="NEVH01011202">
    <property type="protein sequence ID" value="PNF31763.1"/>
    <property type="molecule type" value="Genomic_DNA"/>
</dbReference>
<keyword evidence="5" id="KW-0472">Membrane</keyword>
<dbReference type="PANTHER" id="PTHR23157:SF25">
    <property type="entry name" value="GRIP AND COILED-COIL DOMAIN-CONTAINING PROTEIN 1"/>
    <property type="match status" value="1"/>
</dbReference>
<dbReference type="Pfam" id="PF01465">
    <property type="entry name" value="GRIP"/>
    <property type="match status" value="1"/>
</dbReference>
<feature type="domain" description="GRIP" evidence="8">
    <location>
        <begin position="668"/>
        <end position="718"/>
    </location>
</feature>
<feature type="compositionally biased region" description="Basic and acidic residues" evidence="7">
    <location>
        <begin position="59"/>
        <end position="77"/>
    </location>
</feature>
<evidence type="ECO:0000256" key="6">
    <source>
        <dbReference type="SAM" id="Coils"/>
    </source>
</evidence>
<dbReference type="SMART" id="SM00755">
    <property type="entry name" value="Grip"/>
    <property type="match status" value="1"/>
</dbReference>
<dbReference type="PANTHER" id="PTHR23157">
    <property type="entry name" value="GRIP AND COILED-COIL DOMAIN-CONTAINING PROTEIN 1"/>
    <property type="match status" value="1"/>
</dbReference>
<evidence type="ECO:0000313" key="9">
    <source>
        <dbReference type="EMBL" id="PNF31763.1"/>
    </source>
</evidence>
<sequence>MEHASKRELLVIVNKQKDQLIRYESRLRDVVTAYKGLIKEKEALEASLKALTVSSTSDKSTRAENKTSSNETEKEETTANSAFTSEVEVSPKEETNQSEETVEHLHSQLATLMNSLATLSAEKSRMEASFQADKKQLRFEKEEHEKVIKELQEKYQQSLRLHQSEVEILRSKLTTERHEREKEQNDHGVMIRELQKLLAEERRLKDQQENQTEELRTKFTQLESQSGQKEQYEKKLRDLRNELEATRRKLKRAEAKAKETPPLLLELQDEMANMKLQHQAAIFEEQKRAADAEERARRLATVHEERVANLEARLAELSETVGNYDRLRQQDQMAIQKLKEHIAQVDIEHSTLSRITPNMSVIDSEAELKGKSEADLCLDVQTLVDKILYLRGQLVLASQRAEKPVDIHDILNINDSLGFKNNDEHKSCQEEYQQLKHEFEQYKQSQLQQPNNLRMEESSVVSSLQTQVKTLKDRVRILNSQLEDTDAEWKQKVDDLQQLLKAEKMKCKEELAATEMDYRGRLSLLEQQLQKQRERSLSLLEEKEQEIQTLKSTFQMFLPGNMKRGSPAELLETKETGSGSGNVIDSLTQFNEVIRGLGPTGGGENPHMLHYAHELARRNVEISNLRKAKHQLESAFRQFQRAATIEEEKHQEETNELKEEVARLQRCQSREGANLEYLKNVVLSFLLSTDSSSKRHMLNAIAAVLKFSSSEMEQVSCTHKPPV</sequence>
<dbReference type="STRING" id="105785.A0A2J7QT67"/>
<accession>A0A2J7QT67</accession>
<feature type="region of interest" description="Disordered" evidence="7">
    <location>
        <begin position="52"/>
        <end position="106"/>
    </location>
</feature>
<protein>
    <submittedName>
        <fullName evidence="9">GRIP and coiled-coil domain-containing protein 1</fullName>
    </submittedName>
</protein>
<dbReference type="InterPro" id="IPR000237">
    <property type="entry name" value="GRIP_dom"/>
</dbReference>
<dbReference type="FunCoup" id="A0A2J7QT67">
    <property type="interactions" value="1023"/>
</dbReference>
<feature type="coiled-coil region" evidence="6">
    <location>
        <begin position="134"/>
        <end position="161"/>
    </location>
</feature>
<gene>
    <name evidence="9" type="ORF">B7P43_G12181</name>
</gene>
<evidence type="ECO:0000256" key="5">
    <source>
        <dbReference type="ARBA" id="ARBA00023136"/>
    </source>
</evidence>
<organism evidence="9 10">
    <name type="scientific">Cryptotermes secundus</name>
    <dbReference type="NCBI Taxonomy" id="105785"/>
    <lineage>
        <taxon>Eukaryota</taxon>
        <taxon>Metazoa</taxon>
        <taxon>Ecdysozoa</taxon>
        <taxon>Arthropoda</taxon>
        <taxon>Hexapoda</taxon>
        <taxon>Insecta</taxon>
        <taxon>Pterygota</taxon>
        <taxon>Neoptera</taxon>
        <taxon>Polyneoptera</taxon>
        <taxon>Dictyoptera</taxon>
        <taxon>Blattodea</taxon>
        <taxon>Blattoidea</taxon>
        <taxon>Termitoidae</taxon>
        <taxon>Kalotermitidae</taxon>
        <taxon>Cryptotermitinae</taxon>
        <taxon>Cryptotermes</taxon>
    </lineage>
</organism>
<keyword evidence="10" id="KW-1185">Reference proteome</keyword>
<name>A0A2J7QT67_9NEOP</name>
<dbReference type="InParanoid" id="A0A2J7QT67"/>
<evidence type="ECO:0000256" key="3">
    <source>
        <dbReference type="ARBA" id="ARBA00022490"/>
    </source>
</evidence>
<evidence type="ECO:0000313" key="10">
    <source>
        <dbReference type="Proteomes" id="UP000235965"/>
    </source>
</evidence>
<evidence type="ECO:0000256" key="7">
    <source>
        <dbReference type="SAM" id="MobiDB-lite"/>
    </source>
</evidence>
<dbReference type="OrthoDB" id="9898580at2759"/>